<feature type="transmembrane region" description="Helical" evidence="1">
    <location>
        <begin position="113"/>
        <end position="133"/>
    </location>
</feature>
<keyword evidence="1" id="KW-1133">Transmembrane helix</keyword>
<accession>A0A074JUJ6</accession>
<dbReference type="InterPro" id="IPR048376">
    <property type="entry name" value="YqiJ_N"/>
</dbReference>
<reference evidence="4 5" key="1">
    <citation type="journal article" date="2015" name="Antonie Van Leeuwenhoek">
        <title>Thioclava indica sp. nov., isolated from surface seawater of the Indian Ocean.</title>
        <authorList>
            <person name="Liu Y."/>
            <person name="Lai Q."/>
            <person name="Du J."/>
            <person name="Xu H."/>
            <person name="Jiang L."/>
            <person name="Shao Z."/>
        </authorList>
    </citation>
    <scope>NUCLEOTIDE SEQUENCE [LARGE SCALE GENOMIC DNA]</scope>
    <source>
        <strain evidence="4 5">DT23-4</strain>
    </source>
</reference>
<gene>
    <name evidence="4" type="ORF">DT23_14555</name>
</gene>
<protein>
    <submittedName>
        <fullName evidence="4">Uncharacterized protein</fullName>
    </submittedName>
</protein>
<dbReference type="AlphaFoldDB" id="A0A074JUJ6"/>
<proteinExistence type="predicted"/>
<name>A0A074JUJ6_9RHOB</name>
<dbReference type="Pfam" id="PF07290">
    <property type="entry name" value="YqiJ_OB"/>
    <property type="match status" value="1"/>
</dbReference>
<dbReference type="Proteomes" id="UP000027471">
    <property type="component" value="Unassembled WGS sequence"/>
</dbReference>
<dbReference type="OrthoDB" id="5421421at2"/>
<dbReference type="eggNOG" id="COG1585">
    <property type="taxonomic scope" value="Bacteria"/>
</dbReference>
<sequence length="247" mass="26155">MSFIFNPDLFPFLGAAGLVVLLLLLEIALMMGGFSSAGDAPTLGDAPDLDLDVTAMSAPELAAEFDLPSDIAAQVELDLDGYDGPGEITHDVSGTSVGGILDILGMRKVPMTVWLAIFLALFASAGLVMQTLLSATFGWMLPRIIAVPIALVPALALTRAIASGIARLIPRTETPAISEHSLGRRRSVVIIGTARRRSPAQVRITDGYGNTHYTMLEPLSDSDEITQGSKVLVLRLPRGLLRLVPLG</sequence>
<evidence type="ECO:0000259" key="3">
    <source>
        <dbReference type="Pfam" id="PF21001"/>
    </source>
</evidence>
<dbReference type="Pfam" id="PF21001">
    <property type="entry name" value="YqiJ_N"/>
    <property type="match status" value="1"/>
</dbReference>
<dbReference type="RefSeq" id="WP_051697154.1">
    <property type="nucleotide sequence ID" value="NZ_AUNB01000023.1"/>
</dbReference>
<evidence type="ECO:0000313" key="4">
    <source>
        <dbReference type="EMBL" id="KEO60109.1"/>
    </source>
</evidence>
<dbReference type="STRING" id="1353528.DT23_14555"/>
<dbReference type="EMBL" id="AUNB01000023">
    <property type="protein sequence ID" value="KEO60109.1"/>
    <property type="molecule type" value="Genomic_DNA"/>
</dbReference>
<keyword evidence="5" id="KW-1185">Reference proteome</keyword>
<keyword evidence="1" id="KW-0812">Transmembrane</keyword>
<feature type="domain" description="Inner membrane protein YqiJ N-terminal" evidence="3">
    <location>
        <begin position="11"/>
        <end position="159"/>
    </location>
</feature>
<evidence type="ECO:0000259" key="2">
    <source>
        <dbReference type="Pfam" id="PF07290"/>
    </source>
</evidence>
<feature type="domain" description="Inner membrane protein YqiJ OB-fold" evidence="2">
    <location>
        <begin position="185"/>
        <end position="235"/>
    </location>
</feature>
<feature type="transmembrane region" description="Helical" evidence="1">
    <location>
        <begin position="139"/>
        <end position="162"/>
    </location>
</feature>
<organism evidence="4 5">
    <name type="scientific">Thioclava indica</name>
    <dbReference type="NCBI Taxonomy" id="1353528"/>
    <lineage>
        <taxon>Bacteria</taxon>
        <taxon>Pseudomonadati</taxon>
        <taxon>Pseudomonadota</taxon>
        <taxon>Alphaproteobacteria</taxon>
        <taxon>Rhodobacterales</taxon>
        <taxon>Paracoccaceae</taxon>
        <taxon>Thioclava</taxon>
    </lineage>
</organism>
<feature type="transmembrane region" description="Helical" evidence="1">
    <location>
        <begin position="12"/>
        <end position="34"/>
    </location>
</feature>
<dbReference type="InterPro" id="IPR010840">
    <property type="entry name" value="YqiJ_OB"/>
</dbReference>
<comment type="caution">
    <text evidence="4">The sequence shown here is derived from an EMBL/GenBank/DDBJ whole genome shotgun (WGS) entry which is preliminary data.</text>
</comment>
<evidence type="ECO:0000313" key="5">
    <source>
        <dbReference type="Proteomes" id="UP000027471"/>
    </source>
</evidence>
<evidence type="ECO:0000256" key="1">
    <source>
        <dbReference type="SAM" id="Phobius"/>
    </source>
</evidence>
<keyword evidence="1" id="KW-0472">Membrane</keyword>